<evidence type="ECO:0000313" key="20">
    <source>
        <dbReference type="EMBL" id="KAF4948499.1"/>
    </source>
</evidence>
<keyword evidence="13 16" id="KW-0472">Membrane</keyword>
<evidence type="ECO:0000313" key="21">
    <source>
        <dbReference type="Proteomes" id="UP000622797"/>
    </source>
</evidence>
<keyword evidence="6" id="KW-0001">2Fe-2S</keyword>
<sequence length="1418" mass="158337">MLLPDSFSAIAAAVLLLSLPTVSTTELLSGYGRNEFSVPCAWACRYAMPSALDCPEYASMTAEEKAQQYPSAACFANDTSYLTSMAYCINEYCDKSIMDYKLAEFWDTDMIYGQDDPGVVLRFTYNEALAQIDTKKAPKPMSPEETTLNRTISISGDIYQANMNGVKGYKAIGKNESMFSLLVFLSGVIMPVGFSLLRLLPIPTKLRTTFYAYFIDPPAWGRKHSVPVLGLGFIPTRGQMIFILYLIGVNLAAVFAGYPNYSPNALFPDRRYEVMRHMANRAGAVAFANLPLVILYAGRNSSLLWLTNWSHSTFLLLHRWVATICTLQVCFHSIMWLRIMIEADHGEREAAKLPYWYWGIIGTLSFSLLVPLSVYYFRSIMYEVFLIGHIFLAIMAIVGSWYHIWYLYTGTGGFDIWLFIAMAIWSFDRFLRIVRVGKYGIKRAYITRLDDEYIRVDIPSVNCHGYCYAYFPTVSWRMWENHPFSVVGCNPGHAQNDPHLMSHSDNEGPSSPTSINDSAAKEAGIITRTRTIATRSNGKTGISFFIRPHSGLTRLLAKKAGLEAGIPVLIEGTYGHEGKTYLQGNDSSFAPTTEYPNVLCIAGGVGVTAVLPALNSSLSLYGPMGTTKLYWGIRNRGLVNAIQGMMAGVGEVTESKWGHIDAHITVGERQNVRQILEEELERAVGGTTVVACGPLAMCDDVRYTVAALARHGTVIDTRNLGHEALQMACPFSNPRNLFEDLASTREKPSIEYNDRLGGYVISRYDDIVSVLEKPGIFSSRPTVPDFPPQVKEIFTNRVPDKGTLLAHDNPDHDRLRRSVASFFVPRRLERFEPLLRATAHDLIDGFVQKCSVDIKSSFALPLPLRTIVIVAGLDPARWQWIDVLDLHEYIANVIEERRTDRRDDLISHIWNERDAGVVEMTDYEHLSMIPGLLLAGHETTTNVLSMGLSHLLHYDLWEEATRDGEARKTAIEELQRYESAITGMQRIVKEKSQIDNRTVYPGDKLFVAYNSGSRDGTKFDNPDKLDLKRQHRHQHLGFGRGIHACLGAPFARLLLRTELSVLRERLPNLRLKTPYEDIQYCKVHAGRGPELLRLLGTSVETAEMDMVVSNVTQVADRIIWITLCRKDGEKVPRWSPGSHIDIQAGNLGFRQYSICSKPIDDHHFQIAVFRENNTGVSNWLHENATKGCQITIRGPRNHFKLEFGSRQTVFIAGGIGITPIIPMVEAAKEAGVEYIVLYLGRTRSNLAFVDDLIAEHGDSFNLWISQDHGGARFDLTSFLGAEDLKALRVYCCGPETLLTGVEEALADAPPGVLRLERFAAHSTGSTQPNTSFDVVLARSNRKLTVPEDKSILEVINEAGAGVLSTCNTGVCGTCEVKVLKGLVDHRDVILTHSERAEGNSMMPCVSRCLGKMLTLDLW</sequence>
<feature type="transmembrane region" description="Helical" evidence="16">
    <location>
        <begin position="355"/>
        <end position="377"/>
    </location>
</feature>
<keyword evidence="14" id="KW-0325">Glycoprotein</keyword>
<dbReference type="InterPro" id="IPR013130">
    <property type="entry name" value="Fe3_Rdtase_TM_dom"/>
</dbReference>
<keyword evidence="5 16" id="KW-0812">Transmembrane</keyword>
<dbReference type="GO" id="GO:0006879">
    <property type="term" value="P:intracellular iron ion homeostasis"/>
    <property type="evidence" value="ECO:0007669"/>
    <property type="project" value="TreeGrafter"/>
</dbReference>
<feature type="domain" description="FAD-binding FR-type" evidence="19">
    <location>
        <begin position="1101"/>
        <end position="1202"/>
    </location>
</feature>
<dbReference type="InterPro" id="IPR001128">
    <property type="entry name" value="Cyt_P450"/>
</dbReference>
<dbReference type="OrthoDB" id="3945418at2759"/>
<comment type="similarity">
    <text evidence="3">Belongs to the cytochrome P450 family.</text>
</comment>
<dbReference type="InterPro" id="IPR002397">
    <property type="entry name" value="Cyt_P450_B"/>
</dbReference>
<dbReference type="Pfam" id="PF08030">
    <property type="entry name" value="NAD_binding_6"/>
    <property type="match status" value="1"/>
</dbReference>
<dbReference type="GO" id="GO:0016705">
    <property type="term" value="F:oxidoreductase activity, acting on paired donors, with incorporation or reduction of molecular oxygen"/>
    <property type="evidence" value="ECO:0007669"/>
    <property type="project" value="InterPro"/>
</dbReference>
<dbReference type="GO" id="GO:0020037">
    <property type="term" value="F:heme binding"/>
    <property type="evidence" value="ECO:0007669"/>
    <property type="project" value="InterPro"/>
</dbReference>
<dbReference type="GO" id="GO:0005506">
    <property type="term" value="F:iron ion binding"/>
    <property type="evidence" value="ECO:0007669"/>
    <property type="project" value="InterPro"/>
</dbReference>
<feature type="domain" description="2Fe-2S ferredoxin-type" evidence="18">
    <location>
        <begin position="1332"/>
        <end position="1418"/>
    </location>
</feature>
<feature type="region of interest" description="Disordered" evidence="15">
    <location>
        <begin position="497"/>
        <end position="517"/>
    </location>
</feature>
<dbReference type="SUPFAM" id="SSF54292">
    <property type="entry name" value="2Fe-2S ferredoxin-like"/>
    <property type="match status" value="1"/>
</dbReference>
<dbReference type="GO" id="GO:0004497">
    <property type="term" value="F:monooxygenase activity"/>
    <property type="evidence" value="ECO:0007669"/>
    <property type="project" value="InterPro"/>
</dbReference>
<protein>
    <submittedName>
        <fullName evidence="20">Uncharacterized protein</fullName>
    </submittedName>
</protein>
<evidence type="ECO:0000256" key="8">
    <source>
        <dbReference type="ARBA" id="ARBA00022989"/>
    </source>
</evidence>
<reference evidence="20" key="1">
    <citation type="journal article" date="2020" name="BMC Genomics">
        <title>Correction to: Identification and distribution of gene clusters required for synthesis of sphingolipid metabolism inhibitors in diverse species of the filamentous fungus Fusarium.</title>
        <authorList>
            <person name="Kim H.S."/>
            <person name="Lohmar J.M."/>
            <person name="Busman M."/>
            <person name="Brown D.W."/>
            <person name="Naumann T.A."/>
            <person name="Divon H.H."/>
            <person name="Lysoe E."/>
            <person name="Uhlig S."/>
            <person name="Proctor R.H."/>
        </authorList>
    </citation>
    <scope>NUCLEOTIDE SEQUENCE</scope>
    <source>
        <strain evidence="20">NRRL 20472</strain>
    </source>
</reference>
<evidence type="ECO:0000256" key="12">
    <source>
        <dbReference type="ARBA" id="ARBA00023065"/>
    </source>
</evidence>
<dbReference type="Pfam" id="PF00067">
    <property type="entry name" value="p450"/>
    <property type="match status" value="1"/>
</dbReference>
<dbReference type="InterPro" id="IPR017938">
    <property type="entry name" value="Riboflavin_synthase-like_b-brl"/>
</dbReference>
<evidence type="ECO:0000259" key="18">
    <source>
        <dbReference type="PROSITE" id="PS51085"/>
    </source>
</evidence>
<dbReference type="InterPro" id="IPR017927">
    <property type="entry name" value="FAD-bd_FR_type"/>
</dbReference>
<keyword evidence="12" id="KW-0406">Ion transport</keyword>
<dbReference type="Gene3D" id="2.40.30.10">
    <property type="entry name" value="Translation factors"/>
    <property type="match status" value="1"/>
</dbReference>
<keyword evidence="11" id="KW-0411">Iron-sulfur</keyword>
<dbReference type="GO" id="GO:0015677">
    <property type="term" value="P:copper ion import"/>
    <property type="evidence" value="ECO:0007669"/>
    <property type="project" value="TreeGrafter"/>
</dbReference>
<dbReference type="GO" id="GO:0000293">
    <property type="term" value="F:ferric-chelate reductase activity"/>
    <property type="evidence" value="ECO:0007669"/>
    <property type="project" value="UniProtKB-ARBA"/>
</dbReference>
<organism evidence="20 21">
    <name type="scientific">Fusarium sarcochroum</name>
    <dbReference type="NCBI Taxonomy" id="1208366"/>
    <lineage>
        <taxon>Eukaryota</taxon>
        <taxon>Fungi</taxon>
        <taxon>Dikarya</taxon>
        <taxon>Ascomycota</taxon>
        <taxon>Pezizomycotina</taxon>
        <taxon>Sordariomycetes</taxon>
        <taxon>Hypocreomycetidae</taxon>
        <taxon>Hypocreales</taxon>
        <taxon>Nectriaceae</taxon>
        <taxon>Fusarium</taxon>
        <taxon>Fusarium lateritium species complex</taxon>
    </lineage>
</organism>
<feature type="signal peptide" evidence="17">
    <location>
        <begin position="1"/>
        <end position="24"/>
    </location>
</feature>
<dbReference type="GO" id="GO:0005886">
    <property type="term" value="C:plasma membrane"/>
    <property type="evidence" value="ECO:0007669"/>
    <property type="project" value="TreeGrafter"/>
</dbReference>
<dbReference type="PRINTS" id="PR00359">
    <property type="entry name" value="BP450"/>
</dbReference>
<comment type="caution">
    <text evidence="20">The sequence shown here is derived from an EMBL/GenBank/DDBJ whole genome shotgun (WGS) entry which is preliminary data.</text>
</comment>
<evidence type="ECO:0000256" key="16">
    <source>
        <dbReference type="SAM" id="Phobius"/>
    </source>
</evidence>
<dbReference type="PROSITE" id="PS00197">
    <property type="entry name" value="2FE2S_FER_1"/>
    <property type="match status" value="1"/>
</dbReference>
<dbReference type="PANTHER" id="PTHR32361">
    <property type="entry name" value="FERRIC/CUPRIC REDUCTASE TRANSMEMBRANE COMPONENT"/>
    <property type="match status" value="1"/>
</dbReference>
<dbReference type="SUPFAM" id="SSF52343">
    <property type="entry name" value="Ferredoxin reductase-like, C-terminal NADP-linked domain"/>
    <property type="match status" value="2"/>
</dbReference>
<dbReference type="PROSITE" id="PS00086">
    <property type="entry name" value="CYTOCHROME_P450"/>
    <property type="match status" value="1"/>
</dbReference>
<dbReference type="PANTHER" id="PTHR32361:SF9">
    <property type="entry name" value="FERRIC REDUCTASE TRANSMEMBRANE COMPONENT 3-RELATED"/>
    <property type="match status" value="1"/>
</dbReference>
<dbReference type="InterPro" id="IPR001041">
    <property type="entry name" value="2Fe-2S_ferredoxin-type"/>
</dbReference>
<evidence type="ECO:0000256" key="1">
    <source>
        <dbReference type="ARBA" id="ARBA00004141"/>
    </source>
</evidence>
<evidence type="ECO:0000256" key="6">
    <source>
        <dbReference type="ARBA" id="ARBA00022714"/>
    </source>
</evidence>
<evidence type="ECO:0000256" key="17">
    <source>
        <dbReference type="SAM" id="SignalP"/>
    </source>
</evidence>
<feature type="transmembrane region" description="Helical" evidence="16">
    <location>
        <begin position="317"/>
        <end position="335"/>
    </location>
</feature>
<dbReference type="Proteomes" id="UP000622797">
    <property type="component" value="Unassembled WGS sequence"/>
</dbReference>
<evidence type="ECO:0000259" key="19">
    <source>
        <dbReference type="PROSITE" id="PS51384"/>
    </source>
</evidence>
<comment type="similarity">
    <text evidence="2">Belongs to the ferric reductase (FRE) family.</text>
</comment>
<keyword evidence="21" id="KW-1185">Reference proteome</keyword>
<keyword evidence="8 16" id="KW-1133">Transmembrane helix</keyword>
<feature type="transmembrane region" description="Helical" evidence="16">
    <location>
        <begin position="278"/>
        <end position="297"/>
    </location>
</feature>
<dbReference type="SUPFAM" id="SSF63380">
    <property type="entry name" value="Riboflavin synthase domain-like"/>
    <property type="match status" value="1"/>
</dbReference>
<name>A0A8H4WSQ2_9HYPO</name>
<dbReference type="EMBL" id="JABEXW010001049">
    <property type="protein sequence ID" value="KAF4948499.1"/>
    <property type="molecule type" value="Genomic_DNA"/>
</dbReference>
<evidence type="ECO:0000256" key="5">
    <source>
        <dbReference type="ARBA" id="ARBA00022692"/>
    </source>
</evidence>
<evidence type="ECO:0000256" key="11">
    <source>
        <dbReference type="ARBA" id="ARBA00023014"/>
    </source>
</evidence>
<evidence type="ECO:0000256" key="15">
    <source>
        <dbReference type="SAM" id="MobiDB-lite"/>
    </source>
</evidence>
<evidence type="ECO:0000256" key="10">
    <source>
        <dbReference type="ARBA" id="ARBA00023004"/>
    </source>
</evidence>
<dbReference type="InterPro" id="IPR036396">
    <property type="entry name" value="Cyt_P450_sf"/>
</dbReference>
<dbReference type="PROSITE" id="PS51085">
    <property type="entry name" value="2FE2S_FER_2"/>
    <property type="match status" value="1"/>
</dbReference>
<comment type="subcellular location">
    <subcellularLocation>
        <location evidence="1">Membrane</location>
        <topology evidence="1">Multi-pass membrane protein</topology>
    </subcellularLocation>
</comment>
<keyword evidence="17" id="KW-0732">Signal</keyword>
<feature type="compositionally biased region" description="Polar residues" evidence="15">
    <location>
        <begin position="507"/>
        <end position="517"/>
    </location>
</feature>
<dbReference type="InterPro" id="IPR039261">
    <property type="entry name" value="FNR_nucleotide-bd"/>
</dbReference>
<keyword evidence="9" id="KW-0560">Oxidoreductase</keyword>
<dbReference type="PROSITE" id="PS51384">
    <property type="entry name" value="FAD_FR"/>
    <property type="match status" value="1"/>
</dbReference>
<dbReference type="InterPro" id="IPR013121">
    <property type="entry name" value="Fe_red_NAD-bd_6"/>
</dbReference>
<proteinExistence type="inferred from homology"/>
<dbReference type="GO" id="GO:0006826">
    <property type="term" value="P:iron ion transport"/>
    <property type="evidence" value="ECO:0007669"/>
    <property type="project" value="TreeGrafter"/>
</dbReference>
<dbReference type="Pfam" id="PF00111">
    <property type="entry name" value="Fer2"/>
    <property type="match status" value="1"/>
</dbReference>
<dbReference type="CDD" id="cd06185">
    <property type="entry name" value="PDR_like"/>
    <property type="match status" value="1"/>
</dbReference>
<dbReference type="SFLD" id="SFLDG01168">
    <property type="entry name" value="Ferric_reductase_subgroup_(FRE"/>
    <property type="match status" value="1"/>
</dbReference>
<dbReference type="Gene3D" id="3.10.20.30">
    <property type="match status" value="1"/>
</dbReference>
<dbReference type="SFLD" id="SFLDS00052">
    <property type="entry name" value="Ferric_Reductase_Domain"/>
    <property type="match status" value="1"/>
</dbReference>
<dbReference type="SUPFAM" id="SSF48264">
    <property type="entry name" value="Cytochrome P450"/>
    <property type="match status" value="1"/>
</dbReference>
<dbReference type="InterPro" id="IPR006058">
    <property type="entry name" value="2Fe2S_fd_BS"/>
</dbReference>
<accession>A0A8H4WSQ2</accession>
<gene>
    <name evidence="20" type="ORF">FSARC_13736</name>
</gene>
<keyword evidence="7" id="KW-0479">Metal-binding</keyword>
<evidence type="ECO:0000256" key="7">
    <source>
        <dbReference type="ARBA" id="ARBA00022723"/>
    </source>
</evidence>
<evidence type="ECO:0000256" key="9">
    <source>
        <dbReference type="ARBA" id="ARBA00023002"/>
    </source>
</evidence>
<evidence type="ECO:0000256" key="13">
    <source>
        <dbReference type="ARBA" id="ARBA00023136"/>
    </source>
</evidence>
<evidence type="ECO:0000256" key="2">
    <source>
        <dbReference type="ARBA" id="ARBA00006278"/>
    </source>
</evidence>
<dbReference type="CDD" id="cd06186">
    <property type="entry name" value="NOX_Duox_like_FAD_NADP"/>
    <property type="match status" value="1"/>
</dbReference>
<dbReference type="CDD" id="cd00207">
    <property type="entry name" value="fer2"/>
    <property type="match status" value="1"/>
</dbReference>
<dbReference type="Gene3D" id="3.40.50.80">
    <property type="entry name" value="Nucleotide-binding domain of ferredoxin-NADP reductase (FNR) module"/>
    <property type="match status" value="2"/>
</dbReference>
<feature type="chain" id="PRO_5034758430" evidence="17">
    <location>
        <begin position="25"/>
        <end position="1418"/>
    </location>
</feature>
<dbReference type="InterPro" id="IPR017972">
    <property type="entry name" value="Cyt_P450_CS"/>
</dbReference>
<dbReference type="InterPro" id="IPR012675">
    <property type="entry name" value="Beta-grasp_dom_sf"/>
</dbReference>
<keyword evidence="10" id="KW-0408">Iron</keyword>
<dbReference type="GO" id="GO:0051537">
    <property type="term" value="F:2 iron, 2 sulfur cluster binding"/>
    <property type="evidence" value="ECO:0007669"/>
    <property type="project" value="UniProtKB-KW"/>
</dbReference>
<feature type="transmembrane region" description="Helical" evidence="16">
    <location>
        <begin position="384"/>
        <end position="404"/>
    </location>
</feature>
<dbReference type="Pfam" id="PF01794">
    <property type="entry name" value="Ferric_reduct"/>
    <property type="match status" value="1"/>
</dbReference>
<evidence type="ECO:0000256" key="14">
    <source>
        <dbReference type="ARBA" id="ARBA00023180"/>
    </source>
</evidence>
<feature type="transmembrane region" description="Helical" evidence="16">
    <location>
        <begin position="178"/>
        <end position="200"/>
    </location>
</feature>
<keyword evidence="4" id="KW-0813">Transport</keyword>
<reference evidence="20" key="2">
    <citation type="submission" date="2020-05" db="EMBL/GenBank/DDBJ databases">
        <authorList>
            <person name="Kim H.-S."/>
            <person name="Proctor R.H."/>
            <person name="Brown D.W."/>
        </authorList>
    </citation>
    <scope>NUCLEOTIDE SEQUENCE</scope>
    <source>
        <strain evidence="20">NRRL 20472</strain>
    </source>
</reference>
<feature type="transmembrane region" description="Helical" evidence="16">
    <location>
        <begin position="240"/>
        <end position="258"/>
    </location>
</feature>
<dbReference type="InterPro" id="IPR051410">
    <property type="entry name" value="Ferric/Cupric_Reductase"/>
</dbReference>
<dbReference type="InterPro" id="IPR036010">
    <property type="entry name" value="2Fe-2S_ferredoxin-like_sf"/>
</dbReference>
<dbReference type="Gene3D" id="1.10.630.10">
    <property type="entry name" value="Cytochrome P450"/>
    <property type="match status" value="1"/>
</dbReference>
<evidence type="ECO:0000256" key="3">
    <source>
        <dbReference type="ARBA" id="ARBA00010617"/>
    </source>
</evidence>
<evidence type="ECO:0000256" key="4">
    <source>
        <dbReference type="ARBA" id="ARBA00022448"/>
    </source>
</evidence>